<dbReference type="PANTHER" id="PTHR12369:SF17">
    <property type="entry name" value="CHONDROITIN SULFATE SYNTHASE 1-LIKE"/>
    <property type="match status" value="1"/>
</dbReference>
<dbReference type="EMBL" id="CAJNOK010001059">
    <property type="protein sequence ID" value="CAF0790938.1"/>
    <property type="molecule type" value="Genomic_DNA"/>
</dbReference>
<comment type="caution">
    <text evidence="11">The sequence shown here is derived from an EMBL/GenBank/DDBJ whole genome shotgun (WGS) entry which is preliminary data.</text>
</comment>
<evidence type="ECO:0000256" key="6">
    <source>
        <dbReference type="ARBA" id="ARBA00022989"/>
    </source>
</evidence>
<evidence type="ECO:0000313" key="11">
    <source>
        <dbReference type="EMBL" id="CAF1134748.1"/>
    </source>
</evidence>
<evidence type="ECO:0000313" key="14">
    <source>
        <dbReference type="Proteomes" id="UP000663829"/>
    </source>
</evidence>
<proteinExistence type="inferred from homology"/>
<dbReference type="InterPro" id="IPR051227">
    <property type="entry name" value="CS_glycosyltransferase"/>
</dbReference>
<keyword evidence="7 9" id="KW-0333">Golgi apparatus</keyword>
<protein>
    <recommendedName>
        <fullName evidence="9">Hexosyltransferase</fullName>
        <ecNumber evidence="9">2.4.1.-</ecNumber>
    </recommendedName>
</protein>
<dbReference type="Pfam" id="PF05679">
    <property type="entry name" value="CHGN"/>
    <property type="match status" value="2"/>
</dbReference>
<dbReference type="SUPFAM" id="SSF53448">
    <property type="entry name" value="Nucleotide-diphospho-sugar transferases"/>
    <property type="match status" value="1"/>
</dbReference>
<dbReference type="EMBL" id="CAJOBA010001059">
    <property type="protein sequence ID" value="CAF3573507.1"/>
    <property type="molecule type" value="Genomic_DNA"/>
</dbReference>
<keyword evidence="5 9" id="KW-0735">Signal-anchor</keyword>
<dbReference type="Gene3D" id="3.90.550.10">
    <property type="entry name" value="Spore Coat Polysaccharide Biosynthesis Protein SpsA, Chain A"/>
    <property type="match status" value="1"/>
</dbReference>
<organism evidence="11 14">
    <name type="scientific">Didymodactylos carnosus</name>
    <dbReference type="NCBI Taxonomy" id="1234261"/>
    <lineage>
        <taxon>Eukaryota</taxon>
        <taxon>Metazoa</taxon>
        <taxon>Spiralia</taxon>
        <taxon>Gnathifera</taxon>
        <taxon>Rotifera</taxon>
        <taxon>Eurotatoria</taxon>
        <taxon>Bdelloidea</taxon>
        <taxon>Philodinida</taxon>
        <taxon>Philodinidae</taxon>
        <taxon>Didymodactylos</taxon>
    </lineage>
</organism>
<evidence type="ECO:0000256" key="9">
    <source>
        <dbReference type="RuleBase" id="RU364016"/>
    </source>
</evidence>
<keyword evidence="8" id="KW-0472">Membrane</keyword>
<dbReference type="EMBL" id="CAJOBC010006423">
    <property type="protein sequence ID" value="CAF3898476.1"/>
    <property type="molecule type" value="Genomic_DNA"/>
</dbReference>
<dbReference type="GO" id="GO:0032580">
    <property type="term" value="C:Golgi cisterna membrane"/>
    <property type="evidence" value="ECO:0007669"/>
    <property type="project" value="UniProtKB-SubCell"/>
</dbReference>
<evidence type="ECO:0000313" key="10">
    <source>
        <dbReference type="EMBL" id="CAF0790938.1"/>
    </source>
</evidence>
<evidence type="ECO:0000256" key="5">
    <source>
        <dbReference type="ARBA" id="ARBA00022968"/>
    </source>
</evidence>
<dbReference type="InterPro" id="IPR008428">
    <property type="entry name" value="Chond_GalNAc"/>
</dbReference>
<comment type="subcellular location">
    <subcellularLocation>
        <location evidence="1 9">Golgi apparatus</location>
        <location evidence="1 9">Golgi stack membrane</location>
        <topology evidence="1 9">Single-pass type II membrane protein</topology>
    </subcellularLocation>
</comment>
<keyword evidence="14" id="KW-1185">Reference proteome</keyword>
<dbReference type="Proteomes" id="UP000681722">
    <property type="component" value="Unassembled WGS sequence"/>
</dbReference>
<reference evidence="11" key="1">
    <citation type="submission" date="2021-02" db="EMBL/GenBank/DDBJ databases">
        <authorList>
            <person name="Nowell W R."/>
        </authorList>
    </citation>
    <scope>NUCLEOTIDE SEQUENCE</scope>
</reference>
<dbReference type="Proteomes" id="UP000663829">
    <property type="component" value="Unassembled WGS sequence"/>
</dbReference>
<dbReference type="AlphaFoldDB" id="A0A814RJH3"/>
<name>A0A814RJH3_9BILA</name>
<dbReference type="InterPro" id="IPR029044">
    <property type="entry name" value="Nucleotide-diphossugar_trans"/>
</dbReference>
<dbReference type="GO" id="GO:0047238">
    <property type="term" value="F:glucuronosyl-N-acetylgalactosaminyl-proteoglycan 4-beta-N-acetylgalactosaminyltransferase activity"/>
    <property type="evidence" value="ECO:0007669"/>
    <property type="project" value="TreeGrafter"/>
</dbReference>
<keyword evidence="3 9" id="KW-0808">Transferase</keyword>
<evidence type="ECO:0000256" key="1">
    <source>
        <dbReference type="ARBA" id="ARBA00004447"/>
    </source>
</evidence>
<comment type="similarity">
    <text evidence="2 9">Belongs to the chondroitin N-acetylgalactosaminyltransferase family.</text>
</comment>
<evidence type="ECO:0000256" key="4">
    <source>
        <dbReference type="ARBA" id="ARBA00022692"/>
    </source>
</evidence>
<evidence type="ECO:0000313" key="12">
    <source>
        <dbReference type="EMBL" id="CAF3573507.1"/>
    </source>
</evidence>
<evidence type="ECO:0000256" key="7">
    <source>
        <dbReference type="ARBA" id="ARBA00023034"/>
    </source>
</evidence>
<dbReference type="EC" id="2.4.1.-" evidence="9"/>
<dbReference type="Proteomes" id="UP000682733">
    <property type="component" value="Unassembled WGS sequence"/>
</dbReference>
<evidence type="ECO:0000256" key="2">
    <source>
        <dbReference type="ARBA" id="ARBA00009239"/>
    </source>
</evidence>
<dbReference type="EMBL" id="CAJNOQ010006423">
    <property type="protein sequence ID" value="CAF1134748.1"/>
    <property type="molecule type" value="Genomic_DNA"/>
</dbReference>
<dbReference type="Gene3D" id="3.90.550.50">
    <property type="match status" value="1"/>
</dbReference>
<gene>
    <name evidence="11" type="ORF">GPM918_LOCUS20379</name>
    <name evidence="10" type="ORF">OVA965_LOCUS4128</name>
    <name evidence="13" type="ORF">SRO942_LOCUS20376</name>
    <name evidence="12" type="ORF">TMI583_LOCUS4126</name>
</gene>
<keyword evidence="4" id="KW-0812">Transmembrane</keyword>
<evidence type="ECO:0000313" key="13">
    <source>
        <dbReference type="EMBL" id="CAF3898476.1"/>
    </source>
</evidence>
<dbReference type="Proteomes" id="UP000677228">
    <property type="component" value="Unassembled WGS sequence"/>
</dbReference>
<keyword evidence="6" id="KW-1133">Transmembrane helix</keyword>
<accession>A0A814RJH3</accession>
<sequence>MILRILCLSYNKQPNFYNQFLYKSKSCSSSSSTKFLTIGVISSYERLHTYLPIILKTWAKINDSSIEIIFFIEENPRLPVSYDMDDYYIKLFSNVNEFNSCVYTVRLQHVIDQYPPQLKGFYLIKYLYLFYGRRTSWILRLDDNAYVHIPKLIKWLKSLDERKLLYIGQGGTGRQNENIYFKNQQYFCMGGSGVILSQTILNKLGPHLDHCLQTVYTNHEDVEIGRCIIQYVHVSCTNAFDSKTYFYHHYGSKYSFGHGFTTNMIQNSFIMHPIKNLYTFYHIEVYNQRYKQQQDEKRLNSLVRQINNVIPLPKIKSSYRSFTTFIPRINLDLTKELQLKSFDIKWNSYLQSIVENCLEDLRYRWNRKTNWTLTNGTFVFGYYQSLPTKGVELIFEMLFNVMNQQPAIHPSLFVRKRIYTKAGFTNRLKYHEIEVDDQIDNDKLNLIVVSSNKDDALKRFIINFKQQILNSTPLHRIITLTCVYFHRSETTATQLDDDNSPLKLINELAYQYPAIVHKPVIYNVSFNHGKGRQLGSRHFDKNDLLLFVDVDLVFTYDALVNIRRFMLHQIKHKTNELSKCTAYFPIVYSHTNNDHQCLLSHANVEYNITSNHGTFSIYGFGTVATTKNDLDSVGGWETNNTGWGVEDVNLYTRFIEAGCMVHRVAQPDLRHCFHKKMCDGIKDKKRQRMCREAESSLLGSHSHIYSHIVRSQLLKV</sequence>
<dbReference type="PANTHER" id="PTHR12369">
    <property type="entry name" value="CHONDROITIN SYNTHASE"/>
    <property type="match status" value="1"/>
</dbReference>
<evidence type="ECO:0000256" key="8">
    <source>
        <dbReference type="ARBA" id="ARBA00023136"/>
    </source>
</evidence>
<evidence type="ECO:0000256" key="3">
    <source>
        <dbReference type="ARBA" id="ARBA00022679"/>
    </source>
</evidence>
<dbReference type="OrthoDB" id="431432at2759"/>